<evidence type="ECO:0000256" key="1">
    <source>
        <dbReference type="SAM" id="MobiDB-lite"/>
    </source>
</evidence>
<keyword evidence="2" id="KW-1133">Transmembrane helix</keyword>
<feature type="region of interest" description="Disordered" evidence="1">
    <location>
        <begin position="145"/>
        <end position="178"/>
    </location>
</feature>
<keyword evidence="2" id="KW-0472">Membrane</keyword>
<reference evidence="4" key="1">
    <citation type="submission" date="2016-11" db="UniProtKB">
        <authorList>
            <consortium name="WormBaseParasite"/>
        </authorList>
    </citation>
    <scope>IDENTIFICATION</scope>
</reference>
<sequence length="247" mass="26914">MGDQNKPGKDGGLPNTLPESGVSTTPIPSQKEGSELAENSTKTDLRSFMEYGNKSEVSTKTDLRSFMDNGNKSEAPEQTQTSKTLIMGETSTKTDLRSFMEYPEKQPSKTPEISKKPQPSVTPEADPEEHTNLDSFMDAVLDKKAAEKDKKSAPPKPTKGTKPSKPAQKAKPTEASKAADALRIEVGAERVRQKRPSNYCAICSFIFSLAFFITSVACFSFVAITGSVKGISRLDFYPHNLTIVPSK</sequence>
<dbReference type="AlphaFoldDB" id="A0A1I7XVX9"/>
<dbReference type="Proteomes" id="UP000095287">
    <property type="component" value="Unplaced"/>
</dbReference>
<accession>A0A1I7XVX9</accession>
<evidence type="ECO:0000256" key="2">
    <source>
        <dbReference type="SAM" id="Phobius"/>
    </source>
</evidence>
<proteinExistence type="predicted"/>
<feature type="compositionally biased region" description="Polar residues" evidence="1">
    <location>
        <begin position="68"/>
        <end position="91"/>
    </location>
</feature>
<feature type="region of interest" description="Disordered" evidence="1">
    <location>
        <begin position="1"/>
        <end position="132"/>
    </location>
</feature>
<organism evidence="3 4">
    <name type="scientific">Steinernema glaseri</name>
    <dbReference type="NCBI Taxonomy" id="37863"/>
    <lineage>
        <taxon>Eukaryota</taxon>
        <taxon>Metazoa</taxon>
        <taxon>Ecdysozoa</taxon>
        <taxon>Nematoda</taxon>
        <taxon>Chromadorea</taxon>
        <taxon>Rhabditida</taxon>
        <taxon>Tylenchina</taxon>
        <taxon>Panagrolaimomorpha</taxon>
        <taxon>Strongyloidoidea</taxon>
        <taxon>Steinernematidae</taxon>
        <taxon>Steinernema</taxon>
    </lineage>
</organism>
<feature type="transmembrane region" description="Helical" evidence="2">
    <location>
        <begin position="199"/>
        <end position="224"/>
    </location>
</feature>
<protein>
    <submittedName>
        <fullName evidence="4">Uncharacterized protein</fullName>
    </submittedName>
</protein>
<evidence type="ECO:0000313" key="3">
    <source>
        <dbReference type="Proteomes" id="UP000095287"/>
    </source>
</evidence>
<evidence type="ECO:0000313" key="4">
    <source>
        <dbReference type="WBParaSite" id="L893_g1015.t1"/>
    </source>
</evidence>
<feature type="compositionally biased region" description="Polar residues" evidence="1">
    <location>
        <begin position="17"/>
        <end position="28"/>
    </location>
</feature>
<keyword evidence="3" id="KW-1185">Reference proteome</keyword>
<name>A0A1I7XVX9_9BILA</name>
<feature type="compositionally biased region" description="Low complexity" evidence="1">
    <location>
        <begin position="158"/>
        <end position="167"/>
    </location>
</feature>
<dbReference type="WBParaSite" id="L893_g1015.t1">
    <property type="protein sequence ID" value="L893_g1015.t1"/>
    <property type="gene ID" value="L893_g1015"/>
</dbReference>
<feature type="compositionally biased region" description="Basic and acidic residues" evidence="1">
    <location>
        <begin position="92"/>
        <end position="115"/>
    </location>
</feature>
<keyword evidence="2" id="KW-0812">Transmembrane</keyword>